<accession>A0ABN2UH96</accession>
<evidence type="ECO:0000256" key="4">
    <source>
        <dbReference type="ARBA" id="ARBA00023136"/>
    </source>
</evidence>
<proteinExistence type="predicted"/>
<organism evidence="6 7">
    <name type="scientific">Agromyces tropicus</name>
    <dbReference type="NCBI Taxonomy" id="555371"/>
    <lineage>
        <taxon>Bacteria</taxon>
        <taxon>Bacillati</taxon>
        <taxon>Actinomycetota</taxon>
        <taxon>Actinomycetes</taxon>
        <taxon>Micrococcales</taxon>
        <taxon>Microbacteriaceae</taxon>
        <taxon>Agromyces</taxon>
    </lineage>
</organism>
<dbReference type="Gene3D" id="1.20.120.1630">
    <property type="match status" value="1"/>
</dbReference>
<evidence type="ECO:0000313" key="6">
    <source>
        <dbReference type="EMBL" id="GAA2036198.1"/>
    </source>
</evidence>
<keyword evidence="3 5" id="KW-1133">Transmembrane helix</keyword>
<evidence type="ECO:0000313" key="7">
    <source>
        <dbReference type="Proteomes" id="UP001501196"/>
    </source>
</evidence>
<name>A0ABN2UH96_9MICO</name>
<evidence type="ECO:0008006" key="8">
    <source>
        <dbReference type="Google" id="ProtNLM"/>
    </source>
</evidence>
<dbReference type="InterPro" id="IPR007318">
    <property type="entry name" value="Phopholipid_MeTrfase"/>
</dbReference>
<feature type="transmembrane region" description="Helical" evidence="5">
    <location>
        <begin position="37"/>
        <end position="59"/>
    </location>
</feature>
<dbReference type="PANTHER" id="PTHR12714:SF9">
    <property type="entry name" value="PROTEIN-S-ISOPRENYLCYSTEINE O-METHYLTRANSFERASE"/>
    <property type="match status" value="1"/>
</dbReference>
<dbReference type="Proteomes" id="UP001501196">
    <property type="component" value="Unassembled WGS sequence"/>
</dbReference>
<sequence length="155" mass="17211">MRDRANWLVVAQFVLLALLVLLPVLLPVPPLWVGRQATVLSVLLVITGLVLAGAGMAALGRDLVPWVAPREGATLRTDGVYRLTRNPIYVGLLVAAAGWVIWQARIDLVVAWVLLAVVLIVKAHLEQHRLLDRFGEAYREYADRTPLLLWARGIR</sequence>
<evidence type="ECO:0000256" key="1">
    <source>
        <dbReference type="ARBA" id="ARBA00004127"/>
    </source>
</evidence>
<protein>
    <recommendedName>
        <fullName evidence="8">Isoprenylcysteine carboxylmethyltransferase family protein</fullName>
    </recommendedName>
</protein>
<reference evidence="6 7" key="1">
    <citation type="journal article" date="2019" name="Int. J. Syst. Evol. Microbiol.">
        <title>The Global Catalogue of Microorganisms (GCM) 10K type strain sequencing project: providing services to taxonomists for standard genome sequencing and annotation.</title>
        <authorList>
            <consortium name="The Broad Institute Genomics Platform"/>
            <consortium name="The Broad Institute Genome Sequencing Center for Infectious Disease"/>
            <person name="Wu L."/>
            <person name="Ma J."/>
        </authorList>
    </citation>
    <scope>NUCLEOTIDE SEQUENCE [LARGE SCALE GENOMIC DNA]</scope>
    <source>
        <strain evidence="6 7">JCM 15672</strain>
    </source>
</reference>
<dbReference type="RefSeq" id="WP_344372934.1">
    <property type="nucleotide sequence ID" value="NZ_BAAAPW010000002.1"/>
</dbReference>
<keyword evidence="7" id="KW-1185">Reference proteome</keyword>
<keyword evidence="4 5" id="KW-0472">Membrane</keyword>
<gene>
    <name evidence="6" type="ORF">GCM10009819_20980</name>
</gene>
<comment type="caution">
    <text evidence="6">The sequence shown here is derived from an EMBL/GenBank/DDBJ whole genome shotgun (WGS) entry which is preliminary data.</text>
</comment>
<dbReference type="Pfam" id="PF04191">
    <property type="entry name" value="PEMT"/>
    <property type="match status" value="1"/>
</dbReference>
<feature type="transmembrane region" description="Helical" evidence="5">
    <location>
        <begin position="108"/>
        <end position="125"/>
    </location>
</feature>
<feature type="transmembrane region" description="Helical" evidence="5">
    <location>
        <begin position="80"/>
        <end position="102"/>
    </location>
</feature>
<evidence type="ECO:0000256" key="2">
    <source>
        <dbReference type="ARBA" id="ARBA00022692"/>
    </source>
</evidence>
<keyword evidence="2 5" id="KW-0812">Transmembrane</keyword>
<dbReference type="PANTHER" id="PTHR12714">
    <property type="entry name" value="PROTEIN-S ISOPRENYLCYSTEINE O-METHYLTRANSFERASE"/>
    <property type="match status" value="1"/>
</dbReference>
<evidence type="ECO:0000256" key="3">
    <source>
        <dbReference type="ARBA" id="ARBA00022989"/>
    </source>
</evidence>
<dbReference type="EMBL" id="BAAAPW010000002">
    <property type="protein sequence ID" value="GAA2036198.1"/>
    <property type="molecule type" value="Genomic_DNA"/>
</dbReference>
<comment type="subcellular location">
    <subcellularLocation>
        <location evidence="1">Endomembrane system</location>
        <topology evidence="1">Multi-pass membrane protein</topology>
    </subcellularLocation>
</comment>
<evidence type="ECO:0000256" key="5">
    <source>
        <dbReference type="SAM" id="Phobius"/>
    </source>
</evidence>